<dbReference type="SUPFAM" id="SSF55298">
    <property type="entry name" value="YjgF-like"/>
    <property type="match status" value="1"/>
</dbReference>
<evidence type="ECO:0000313" key="2">
    <source>
        <dbReference type="Proteomes" id="UP000606921"/>
    </source>
</evidence>
<gene>
    <name evidence="1" type="ORF">REJC140_03536</name>
</gene>
<comment type="caution">
    <text evidence="1">The sequence shown here is derived from an EMBL/GenBank/DDBJ whole genome shotgun (WGS) entry which is preliminary data.</text>
</comment>
<dbReference type="PANTHER" id="PTHR11803:SF39">
    <property type="entry name" value="2-IMINOBUTANOATE_2-IMINOPROPANOATE DEAMINASE"/>
    <property type="match status" value="1"/>
</dbReference>
<reference evidence="1 2" key="1">
    <citation type="submission" date="2020-11" db="EMBL/GenBank/DDBJ databases">
        <authorList>
            <person name="Lassalle F."/>
        </authorList>
    </citation>
    <scope>NUCLEOTIDE SEQUENCE [LARGE SCALE GENOMIC DNA]</scope>
    <source>
        <strain evidence="1 2">JC140</strain>
    </source>
</reference>
<dbReference type="EMBL" id="CABFWF030000011">
    <property type="protein sequence ID" value="CAD7036445.1"/>
    <property type="molecule type" value="Genomic_DNA"/>
</dbReference>
<name>A0ABN7JPH8_9HYPH</name>
<sequence length="132" mass="14378">MKHEILEIPVVSEAIRRLGAPTSALTRIGDTLYTCGMPPIDLKTGEIVKGDITAQTRACLEALSFTLNRAGSSLDHVFKSLVFLTDNALAADMNKVYREFFTNGFPARSCVAVKPWALFDIEIECIATVAEG</sequence>
<dbReference type="InterPro" id="IPR006175">
    <property type="entry name" value="YjgF/YER057c/UK114"/>
</dbReference>
<keyword evidence="2" id="KW-1185">Reference proteome</keyword>
<dbReference type="Gene3D" id="3.30.1330.40">
    <property type="entry name" value="RutC-like"/>
    <property type="match status" value="1"/>
</dbReference>
<dbReference type="RefSeq" id="WP_142592667.1">
    <property type="nucleotide sequence ID" value="NZ_CABFWF030000011.1"/>
</dbReference>
<dbReference type="PANTHER" id="PTHR11803">
    <property type="entry name" value="2-IMINOBUTANOATE/2-IMINOPROPANOATE DEAMINASE RIDA"/>
    <property type="match status" value="1"/>
</dbReference>
<dbReference type="Proteomes" id="UP000606921">
    <property type="component" value="Unassembled WGS sequence"/>
</dbReference>
<organism evidence="1 2">
    <name type="scientific">Pseudorhizobium endolithicum</name>
    <dbReference type="NCBI Taxonomy" id="1191678"/>
    <lineage>
        <taxon>Bacteria</taxon>
        <taxon>Pseudomonadati</taxon>
        <taxon>Pseudomonadota</taxon>
        <taxon>Alphaproteobacteria</taxon>
        <taxon>Hyphomicrobiales</taxon>
        <taxon>Rhizobiaceae</taxon>
        <taxon>Rhizobium/Agrobacterium group</taxon>
        <taxon>Pseudorhizobium</taxon>
    </lineage>
</organism>
<dbReference type="Pfam" id="PF01042">
    <property type="entry name" value="Ribonuc_L-PSP"/>
    <property type="match status" value="1"/>
</dbReference>
<proteinExistence type="predicted"/>
<protein>
    <submittedName>
        <fullName evidence="1">RidA family protein</fullName>
    </submittedName>
</protein>
<accession>A0ABN7JPH8</accession>
<dbReference type="CDD" id="cd00448">
    <property type="entry name" value="YjgF_YER057c_UK114_family"/>
    <property type="match status" value="1"/>
</dbReference>
<dbReference type="InterPro" id="IPR035959">
    <property type="entry name" value="RutC-like_sf"/>
</dbReference>
<evidence type="ECO:0000313" key="1">
    <source>
        <dbReference type="EMBL" id="CAD7036445.1"/>
    </source>
</evidence>